<feature type="transmembrane region" description="Helical" evidence="1">
    <location>
        <begin position="1154"/>
        <end position="1172"/>
    </location>
</feature>
<keyword evidence="1" id="KW-1133">Transmembrane helix</keyword>
<protein>
    <recommendedName>
        <fullName evidence="4">Ig-like domain-containing protein</fullName>
    </recommendedName>
</protein>
<dbReference type="RefSeq" id="WP_231061971.1">
    <property type="nucleotide sequence ID" value="NZ_JAJNOR010000002.1"/>
</dbReference>
<dbReference type="AlphaFoldDB" id="A0AAP2RHV3"/>
<dbReference type="EMBL" id="JAJNOR010000002">
    <property type="protein sequence ID" value="MCD2492051.1"/>
    <property type="molecule type" value="Genomic_DNA"/>
</dbReference>
<evidence type="ECO:0000313" key="3">
    <source>
        <dbReference type="Proteomes" id="UP001299265"/>
    </source>
</evidence>
<comment type="caution">
    <text evidence="2">The sequence shown here is derived from an EMBL/GenBank/DDBJ whole genome shotgun (WGS) entry which is preliminary data.</text>
</comment>
<organism evidence="2 3">
    <name type="scientific">Lientehia hominis</name>
    <dbReference type="NCBI Taxonomy" id="2897778"/>
    <lineage>
        <taxon>Bacteria</taxon>
        <taxon>Bacillati</taxon>
        <taxon>Bacillota</taxon>
        <taxon>Clostridia</taxon>
        <taxon>Lachnospirales</taxon>
        <taxon>Lachnospiraceae</taxon>
        <taxon>Lientehia</taxon>
    </lineage>
</organism>
<keyword evidence="1" id="KW-0812">Transmembrane</keyword>
<evidence type="ECO:0000313" key="2">
    <source>
        <dbReference type="EMBL" id="MCD2492051.1"/>
    </source>
</evidence>
<reference evidence="2 3" key="1">
    <citation type="submission" date="2021-11" db="EMBL/GenBank/DDBJ databases">
        <title>Lacrimispora sp. nov. NSJ-141 isolated from human feces.</title>
        <authorList>
            <person name="Abdugheni R."/>
        </authorList>
    </citation>
    <scope>NUCLEOTIDE SEQUENCE [LARGE SCALE GENOMIC DNA]</scope>
    <source>
        <strain evidence="2 3">NSJ-141</strain>
    </source>
</reference>
<proteinExistence type="predicted"/>
<keyword evidence="3" id="KW-1185">Reference proteome</keyword>
<evidence type="ECO:0000256" key="1">
    <source>
        <dbReference type="SAM" id="Phobius"/>
    </source>
</evidence>
<name>A0AAP2RHV3_9FIRM</name>
<gene>
    <name evidence="2" type="ORF">LQE92_05350</name>
</gene>
<dbReference type="Proteomes" id="UP001299265">
    <property type="component" value="Unassembled WGS sequence"/>
</dbReference>
<accession>A0AAP2RHV3</accession>
<evidence type="ECO:0008006" key="4">
    <source>
        <dbReference type="Google" id="ProtNLM"/>
    </source>
</evidence>
<keyword evidence="1" id="KW-0472">Membrane</keyword>
<feature type="transmembrane region" description="Helical" evidence="1">
    <location>
        <begin position="59"/>
        <end position="79"/>
    </location>
</feature>
<sequence>MEQEQQKIMEYHRWSWILGTIFLCGMIMSAVLFRRLSIRKVWREKKRWRKRREGTRKRAAFLTAAGLLASGIFGDGTLIQAQEIETRIPEIAVSVMGGAGQNNCYQDTAEAVITFHERNFDPAQVSISIQDETGRETQITYDSGRKQWMGLDGLGVGTLAAVPYVTEGEEERWFYDSEEGRTEHTQDREVEMRLRFQAERNYEIRKIACGDLAGNQTVLENAAALSIDRTDPELMMVFPEKDESVGHEGYYSRPVTVWTYLKEHNFNPEEEAAWPQITVLEEPKGEKTSYTMGSRWVKAPEKGTDWYKASFFFAGDALYHLEASYQDPSGRYLTEESEKEKSFTVDTTPPECGSITVMGQTWTEFMERVTFGLFSNEKELVLLEGGDSVSPIEPLQYLCAGEGLSREYLNQADDAAWKTGNSLLLIPDSRNVVYLKVTNYAGLSKYYSSDGMLVEDKGPRLTLNIQNKEEPLNGIYRQNVKVAISAEEPAEGGIYSGLKRITYRLEGESPEEENQLLEGVLMEETEWNSSARREWQGELEILSEKYDGRKVCLTVQAEDFAGNRSEESLWTAVDTSAPEISIQYNDVQPANEIYYNRIRTALVSIRERNFSAERVQFQISNTDGPMPAVSKWSHDGDLHWCRMEFAEDGDYTVLLGCVDVAGNAAWSEAETFTIDRTPPEVFVTFEDAEPGKGKLWRSPRKAEITVMEHNFYREGVKGCVMASLAENLSMTEIGEFVHNGDAHTAVCTFEEDGEYLLQVNCTDLAANECGEENQISEEFTIDRTFPEIMIAGVADASANRGTVAPAVTVRDIHLLPESVSVEIWREEGKQASGERRRAAAEKKEEEVSAGERRFIFEDFPYDPESDGLYSLQVSCEDGAGNRAEKQIWFSVNRFGSVYVVDEETAAWLYPASGAYPYLKEEKHVAVWEYNVDPVISHQVVLSRDGESRSLLEKEDYSRQEKEERRVMRENPFEKESRGQWQVYKYTIAKENFEAEGNYEVVLYSEDMAGNQMGNILMKRKGGAGSIEFAVDKTGPDAVLSGAEDGGRYETDELHLFLSVWDNMALKQVEIQNGTEKKIYAGDGLQDELRQNGGILAICLKEDDDWQYLSIAAEDEAGNRLGTSKGGGGKEERIEWKLLVTSDPWIHLWQNPVRAAGYLAGTGTSAVFMACFFRRRRRRLEKKGRR</sequence>
<feature type="transmembrane region" description="Helical" evidence="1">
    <location>
        <begin position="16"/>
        <end position="38"/>
    </location>
</feature>